<accession>A0AAV1L407</accession>
<sequence length="71" mass="8300">MRLFQPYLVSLNYKLGHGKGLHDKRSTVEVCLTKLVIRARKCPPCCANACWRTSHHHHHHHHHYSPSQVHC</sequence>
<keyword evidence="2" id="KW-1185">Reference proteome</keyword>
<organism evidence="1 2">
    <name type="scientific">Parnassius mnemosyne</name>
    <name type="common">clouded apollo</name>
    <dbReference type="NCBI Taxonomy" id="213953"/>
    <lineage>
        <taxon>Eukaryota</taxon>
        <taxon>Metazoa</taxon>
        <taxon>Ecdysozoa</taxon>
        <taxon>Arthropoda</taxon>
        <taxon>Hexapoda</taxon>
        <taxon>Insecta</taxon>
        <taxon>Pterygota</taxon>
        <taxon>Neoptera</taxon>
        <taxon>Endopterygota</taxon>
        <taxon>Lepidoptera</taxon>
        <taxon>Glossata</taxon>
        <taxon>Ditrysia</taxon>
        <taxon>Papilionoidea</taxon>
        <taxon>Papilionidae</taxon>
        <taxon>Parnassiinae</taxon>
        <taxon>Parnassini</taxon>
        <taxon>Parnassius</taxon>
        <taxon>Driopa</taxon>
    </lineage>
</organism>
<evidence type="ECO:0000313" key="2">
    <source>
        <dbReference type="Proteomes" id="UP001314205"/>
    </source>
</evidence>
<dbReference type="Proteomes" id="UP001314205">
    <property type="component" value="Unassembled WGS sequence"/>
</dbReference>
<gene>
    <name evidence="1" type="ORF">PARMNEM_LOCUS10163</name>
</gene>
<proteinExistence type="predicted"/>
<evidence type="ECO:0000313" key="1">
    <source>
        <dbReference type="EMBL" id="CAK1589709.1"/>
    </source>
</evidence>
<dbReference type="AlphaFoldDB" id="A0AAV1L407"/>
<reference evidence="1 2" key="1">
    <citation type="submission" date="2023-11" db="EMBL/GenBank/DDBJ databases">
        <authorList>
            <person name="Hedman E."/>
            <person name="Englund M."/>
            <person name="Stromberg M."/>
            <person name="Nyberg Akerstrom W."/>
            <person name="Nylinder S."/>
            <person name="Jareborg N."/>
            <person name="Kallberg Y."/>
            <person name="Kronander E."/>
        </authorList>
    </citation>
    <scope>NUCLEOTIDE SEQUENCE [LARGE SCALE GENOMIC DNA]</scope>
</reference>
<comment type="caution">
    <text evidence="1">The sequence shown here is derived from an EMBL/GenBank/DDBJ whole genome shotgun (WGS) entry which is preliminary data.</text>
</comment>
<protein>
    <submittedName>
        <fullName evidence="1">Uncharacterized protein</fullName>
    </submittedName>
</protein>
<dbReference type="EMBL" id="CAVLGL010000084">
    <property type="protein sequence ID" value="CAK1589709.1"/>
    <property type="molecule type" value="Genomic_DNA"/>
</dbReference>
<name>A0AAV1L407_9NEOP</name>